<dbReference type="Gene3D" id="3.80.10.10">
    <property type="entry name" value="Ribonuclease Inhibitor"/>
    <property type="match status" value="1"/>
</dbReference>
<reference evidence="2 3" key="1">
    <citation type="submission" date="2024-06" db="EMBL/GenBank/DDBJ databases">
        <authorList>
            <person name="Kraege A."/>
            <person name="Thomma B."/>
        </authorList>
    </citation>
    <scope>NUCLEOTIDE SEQUENCE [LARGE SCALE GENOMIC DNA]</scope>
</reference>
<dbReference type="EMBL" id="CAXHTA020000018">
    <property type="protein sequence ID" value="CAL5228321.1"/>
    <property type="molecule type" value="Genomic_DNA"/>
</dbReference>
<keyword evidence="3" id="KW-1185">Reference proteome</keyword>
<comment type="caution">
    <text evidence="2">The sequence shown here is derived from an EMBL/GenBank/DDBJ whole genome shotgun (WGS) entry which is preliminary data.</text>
</comment>
<gene>
    <name evidence="2" type="primary">g11430</name>
    <name evidence="2" type="ORF">VP750_LOCUS10227</name>
</gene>
<evidence type="ECO:0000313" key="3">
    <source>
        <dbReference type="Proteomes" id="UP001497392"/>
    </source>
</evidence>
<sequence length="524" mass="57864">MTGHLSSAGGGTVNTDIDGAVFGMGSSLLDLPPNVLDLIVKILPGNDRKPLRASCRELRCLANEATDFICIDVSDVREWTELQAVPSSLKAYIKTVRIVVPAKFVPCDFHETLATLDIASGRPDMQIQVVVGSAVDHFHSLPAIHVSQMVQCLARARIWQRVCHLSFACEQWLGPEVSFGPNVVVRAHIRLSERDSRVNRKLLRATLMQPGLTELTISDMLPQDLDADLVRMLSERSSTLTRLTLQVCDISEFDSDVPLIFDLRPLAQVLLPKLEHFAVESSTDVDARLLAVDGLPCMLSERCGPALKAVALKGVSQEPFSTQRASQRHRNASWLPHIPMSVPDFRPFSGLTALELSSPRLGNLALLPNLVGLERLVLRALEDGGNRRPRLRGGEFAGLPKLRQLVLDCIDCPHGLTSKSLEELELVNTDLSQVHAVTEHSRLPNVASVVVTERERYIEYKGQWRSTIMDPITKLFVQAATDSSPEGVSLPAARLPGRCEEHASKAWHVPIEFSFRLIRRSISV</sequence>
<accession>A0ABP1G7W1</accession>
<evidence type="ECO:0000256" key="1">
    <source>
        <dbReference type="ARBA" id="ARBA00004430"/>
    </source>
</evidence>
<proteinExistence type="predicted"/>
<dbReference type="SUPFAM" id="SSF52047">
    <property type="entry name" value="RNI-like"/>
    <property type="match status" value="1"/>
</dbReference>
<dbReference type="Proteomes" id="UP001497392">
    <property type="component" value="Unassembled WGS sequence"/>
</dbReference>
<protein>
    <submittedName>
        <fullName evidence="2">G11430 protein</fullName>
    </submittedName>
</protein>
<organism evidence="2 3">
    <name type="scientific">Coccomyxa viridis</name>
    <dbReference type="NCBI Taxonomy" id="1274662"/>
    <lineage>
        <taxon>Eukaryota</taxon>
        <taxon>Viridiplantae</taxon>
        <taxon>Chlorophyta</taxon>
        <taxon>core chlorophytes</taxon>
        <taxon>Trebouxiophyceae</taxon>
        <taxon>Trebouxiophyceae incertae sedis</taxon>
        <taxon>Coccomyxaceae</taxon>
        <taxon>Coccomyxa</taxon>
    </lineage>
</organism>
<comment type="subcellular location">
    <subcellularLocation>
        <location evidence="1">Cytoplasm</location>
        <location evidence="1">Cytoskeleton</location>
        <location evidence="1">Cilium axoneme</location>
    </subcellularLocation>
</comment>
<dbReference type="InterPro" id="IPR032675">
    <property type="entry name" value="LRR_dom_sf"/>
</dbReference>
<name>A0ABP1G7W1_9CHLO</name>
<evidence type="ECO:0000313" key="2">
    <source>
        <dbReference type="EMBL" id="CAL5228321.1"/>
    </source>
</evidence>